<accession>A0ABY8KN06</accession>
<dbReference type="Proteomes" id="UP001244564">
    <property type="component" value="Chromosome"/>
</dbReference>
<feature type="transmembrane region" description="Helical" evidence="1">
    <location>
        <begin position="51"/>
        <end position="68"/>
    </location>
</feature>
<evidence type="ECO:0000313" key="3">
    <source>
        <dbReference type="Proteomes" id="UP001244564"/>
    </source>
</evidence>
<sequence>MKEIRELWMITFKIFLELIRIIILFSIIGCVMWGGARLIYTSFDINVVGSYAGWLGGIAIYSLLFFLYRNKLQFSGFYNGPYRQKLSPTTTTIFITISVFLLILPLFWRPHF</sequence>
<name>A0ABY8KN06_9BACI</name>
<protein>
    <submittedName>
        <fullName evidence="2">Uncharacterized protein</fullName>
    </submittedName>
</protein>
<dbReference type="RefSeq" id="WP_279494846.1">
    <property type="nucleotide sequence ID" value="NZ_CP122283.1"/>
</dbReference>
<keyword evidence="1" id="KW-0472">Membrane</keyword>
<feature type="transmembrane region" description="Helical" evidence="1">
    <location>
        <begin position="21"/>
        <end position="39"/>
    </location>
</feature>
<evidence type="ECO:0000256" key="1">
    <source>
        <dbReference type="SAM" id="Phobius"/>
    </source>
</evidence>
<gene>
    <name evidence="2" type="ORF">QBO96_02120</name>
</gene>
<organism evidence="2 3">
    <name type="scientific">Lysinibacillus capsici</name>
    <dbReference type="NCBI Taxonomy" id="2115968"/>
    <lineage>
        <taxon>Bacteria</taxon>
        <taxon>Bacillati</taxon>
        <taxon>Bacillota</taxon>
        <taxon>Bacilli</taxon>
        <taxon>Bacillales</taxon>
        <taxon>Bacillaceae</taxon>
        <taxon>Lysinibacillus</taxon>
    </lineage>
</organism>
<dbReference type="EMBL" id="CP122283">
    <property type="protein sequence ID" value="WGF39081.1"/>
    <property type="molecule type" value="Genomic_DNA"/>
</dbReference>
<keyword evidence="1" id="KW-1133">Transmembrane helix</keyword>
<keyword evidence="1" id="KW-0812">Transmembrane</keyword>
<proteinExistence type="predicted"/>
<feature type="transmembrane region" description="Helical" evidence="1">
    <location>
        <begin position="89"/>
        <end position="108"/>
    </location>
</feature>
<keyword evidence="3" id="KW-1185">Reference proteome</keyword>
<evidence type="ECO:0000313" key="2">
    <source>
        <dbReference type="EMBL" id="WGF39081.1"/>
    </source>
</evidence>
<reference evidence="2 3" key="1">
    <citation type="submission" date="2023-04" db="EMBL/GenBank/DDBJ databases">
        <title>Genomic of Lysinibacillus capsici TSBLM.</title>
        <authorList>
            <person name="Hu X.S."/>
            <person name="Yu C.H."/>
        </authorList>
    </citation>
    <scope>NUCLEOTIDE SEQUENCE [LARGE SCALE GENOMIC DNA]</scope>
    <source>
        <strain evidence="2 3">TSBLM</strain>
    </source>
</reference>